<proteinExistence type="predicted"/>
<dbReference type="AlphaFoldDB" id="A0A1H7J2J0"/>
<reference evidence="3" key="1">
    <citation type="submission" date="2016-10" db="EMBL/GenBank/DDBJ databases">
        <authorList>
            <person name="Varghese N."/>
            <person name="Submissions S."/>
        </authorList>
    </citation>
    <scope>NUCLEOTIDE SEQUENCE [LARGE SCALE GENOMIC DNA]</scope>
    <source>
        <strain evidence="3">JS21-1</strain>
    </source>
</reference>
<accession>A0A1H7J2J0</accession>
<dbReference type="GO" id="GO:0016787">
    <property type="term" value="F:hydrolase activity"/>
    <property type="evidence" value="ECO:0007669"/>
    <property type="project" value="InterPro"/>
</dbReference>
<name>A0A1H7J2J0_9SPHN</name>
<dbReference type="NCBIfam" id="TIGR01244">
    <property type="entry name" value="TIGR01244 family sulfur transferase"/>
    <property type="match status" value="1"/>
</dbReference>
<evidence type="ECO:0000313" key="2">
    <source>
        <dbReference type="EMBL" id="SEK68107.1"/>
    </source>
</evidence>
<dbReference type="EMBL" id="FNZZ01000001">
    <property type="protein sequence ID" value="SEK68107.1"/>
    <property type="molecule type" value="Genomic_DNA"/>
</dbReference>
<dbReference type="OrthoDB" id="9805710at2"/>
<feature type="domain" description="Beta-lactamase hydrolase-like protein phosphatase-like" evidence="1">
    <location>
        <begin position="2"/>
        <end position="110"/>
    </location>
</feature>
<dbReference type="Pfam" id="PF04273">
    <property type="entry name" value="BLH_phosphatase"/>
    <property type="match status" value="1"/>
</dbReference>
<organism evidence="2 3">
    <name type="scientific">Sphingomonas palmae</name>
    <dbReference type="NCBI Taxonomy" id="1855283"/>
    <lineage>
        <taxon>Bacteria</taxon>
        <taxon>Pseudomonadati</taxon>
        <taxon>Pseudomonadota</taxon>
        <taxon>Alphaproteobacteria</taxon>
        <taxon>Sphingomonadales</taxon>
        <taxon>Sphingomonadaceae</taxon>
        <taxon>Sphingomonas</taxon>
    </lineage>
</organism>
<dbReference type="CDD" id="cd14503">
    <property type="entry name" value="PTP-bact"/>
    <property type="match status" value="1"/>
</dbReference>
<dbReference type="InterPro" id="IPR029021">
    <property type="entry name" value="Prot-tyrosine_phosphatase-like"/>
</dbReference>
<evidence type="ECO:0000259" key="1">
    <source>
        <dbReference type="Pfam" id="PF04273"/>
    </source>
</evidence>
<dbReference type="Proteomes" id="UP000199214">
    <property type="component" value="Unassembled WGS sequence"/>
</dbReference>
<dbReference type="SUPFAM" id="SSF52799">
    <property type="entry name" value="(Phosphotyrosine protein) phosphatases II"/>
    <property type="match status" value="1"/>
</dbReference>
<evidence type="ECO:0000313" key="3">
    <source>
        <dbReference type="Proteomes" id="UP000199214"/>
    </source>
</evidence>
<protein>
    <submittedName>
        <fullName evidence="2">TIGR01244 family protein</fullName>
    </submittedName>
</protein>
<dbReference type="STRING" id="1855283.SAMN05216382_0913"/>
<sequence length="153" mass="15707">MDIRRIDARIAVSPQIDPADIPAIKAAGFTAIVNNRPDGEEAAQPSGDAIRAAAEDAGLAYTAIPVTHAGFSHPQVAAMIDAMAQANGPVLAYCRSGTRSCNLWALAQAGLGEDHDTLVGQGAAAGYDLNGLRPLMDAVSPDQNSGDRSGAEQ</sequence>
<dbReference type="RefSeq" id="WP_093003596.1">
    <property type="nucleotide sequence ID" value="NZ_FNZZ01000001.1"/>
</dbReference>
<keyword evidence="3" id="KW-1185">Reference proteome</keyword>
<gene>
    <name evidence="2" type="ORF">SAMN05216382_0913</name>
</gene>
<dbReference type="InterPro" id="IPR005939">
    <property type="entry name" value="BLH_phosphatase-like"/>
</dbReference>
<dbReference type="Gene3D" id="3.90.190.10">
    <property type="entry name" value="Protein tyrosine phosphatase superfamily"/>
    <property type="match status" value="1"/>
</dbReference>